<dbReference type="Proteomes" id="UP000179807">
    <property type="component" value="Unassembled WGS sequence"/>
</dbReference>
<accession>A0A1J4JED6</accession>
<gene>
    <name evidence="1" type="ORF">TRFO_36212</name>
</gene>
<organism evidence="1 2">
    <name type="scientific">Tritrichomonas foetus</name>
    <dbReference type="NCBI Taxonomy" id="1144522"/>
    <lineage>
        <taxon>Eukaryota</taxon>
        <taxon>Metamonada</taxon>
        <taxon>Parabasalia</taxon>
        <taxon>Tritrichomonadida</taxon>
        <taxon>Tritrichomonadidae</taxon>
        <taxon>Tritrichomonas</taxon>
    </lineage>
</organism>
<sequence length="702" mass="80234">MEAYIYHNVDKSKLKQLQSFCWCEFEKPIVAATVEYNKKGKKGKRPGILMLTRGSIYIFKNKILQKELKSPIMYHLLDAKVLHVTPKRLIIDFDSFELKLKTEHADRIARPMLYILRSCTYGLPSLQTMRLDNSQCPHCQDIVIDHRPEDALKWRALFLAHFYNIQGMQLYTMDYFKKYEAKQTPMILIGPSLHPGNFAAAFGHAIAWESLISIVCFQSFAPTKFPMFFDSLVDNARKIKRMAFTDYHNPKRIPQFSGSKLSHSSIVQYNFYRILLPVVLNFLEKCKFIPQIEVLSIHKIEEINAEEFNQLADLAEANEALQSTLRYFEFCRTQVKNFPAQRFTSMFNAFEKLESVAIRFVNGDLHRLLNAISNTTTAIKVIHVNYMPSKYDLSDITLPPSLVHLDLSFCNFVDTSLLSLFKLITKEPRQNQLMVQLLKIETGENFYGLLPSLDLAQCHPNICEFNYSCNHLPNEPSLSLFAFLFAQKNLRLVSFNHMILDSPVDFLKNVLTLITNMQLPGIEVSGNFDQVTLIQFISALSTMNLTFLRRVGFTENKCGSQGLGAMNSLVNSLPNLCELAADGFEPELPALQAFWTTVVNHPSIVATDLPACDAKHIMSTMKALPSEAKSVIEKIQAKQRISTCGKKDEVMLRHFRNNEPVDFSPNIFIEAANLHDFDETDNDFATIELETGKLRSQHSNDQ</sequence>
<name>A0A1J4JED6_9EUKA</name>
<protein>
    <submittedName>
        <fullName evidence="1">Uncharacterized protein</fullName>
    </submittedName>
</protein>
<dbReference type="VEuPathDB" id="TrichDB:TRFO_36212"/>
<keyword evidence="2" id="KW-1185">Reference proteome</keyword>
<dbReference type="Gene3D" id="3.80.10.10">
    <property type="entry name" value="Ribonuclease Inhibitor"/>
    <property type="match status" value="1"/>
</dbReference>
<dbReference type="SUPFAM" id="SSF52047">
    <property type="entry name" value="RNI-like"/>
    <property type="match status" value="1"/>
</dbReference>
<dbReference type="AlphaFoldDB" id="A0A1J4JED6"/>
<comment type="caution">
    <text evidence="1">The sequence shown here is derived from an EMBL/GenBank/DDBJ whole genome shotgun (WGS) entry which is preliminary data.</text>
</comment>
<dbReference type="EMBL" id="MLAK01001108">
    <property type="protein sequence ID" value="OHS97558.1"/>
    <property type="molecule type" value="Genomic_DNA"/>
</dbReference>
<reference evidence="1" key="1">
    <citation type="submission" date="2016-10" db="EMBL/GenBank/DDBJ databases">
        <authorList>
            <person name="Benchimol M."/>
            <person name="Almeida L.G."/>
            <person name="Vasconcelos A.T."/>
            <person name="Perreira-Neves A."/>
            <person name="Rosa I.A."/>
            <person name="Tasca T."/>
            <person name="Bogo M.R."/>
            <person name="de Souza W."/>
        </authorList>
    </citation>
    <scope>NUCLEOTIDE SEQUENCE [LARGE SCALE GENOMIC DNA]</scope>
    <source>
        <strain evidence="1">K</strain>
    </source>
</reference>
<dbReference type="OrthoDB" id="10486859at2759"/>
<dbReference type="InterPro" id="IPR032675">
    <property type="entry name" value="LRR_dom_sf"/>
</dbReference>
<evidence type="ECO:0000313" key="2">
    <source>
        <dbReference type="Proteomes" id="UP000179807"/>
    </source>
</evidence>
<dbReference type="GeneID" id="94845394"/>
<proteinExistence type="predicted"/>
<evidence type="ECO:0000313" key="1">
    <source>
        <dbReference type="EMBL" id="OHS97558.1"/>
    </source>
</evidence>
<dbReference type="RefSeq" id="XP_068350695.1">
    <property type="nucleotide sequence ID" value="XM_068510690.1"/>
</dbReference>